<protein>
    <submittedName>
        <fullName evidence="2">Uncharacterized protein</fullName>
    </submittedName>
</protein>
<feature type="compositionally biased region" description="Basic and acidic residues" evidence="1">
    <location>
        <begin position="701"/>
        <end position="710"/>
    </location>
</feature>
<feature type="compositionally biased region" description="Polar residues" evidence="1">
    <location>
        <begin position="89"/>
        <end position="98"/>
    </location>
</feature>
<dbReference type="EMBL" id="JBAHYK010000062">
    <property type="protein sequence ID" value="KAL0579370.1"/>
    <property type="molecule type" value="Genomic_DNA"/>
</dbReference>
<feature type="region of interest" description="Disordered" evidence="1">
    <location>
        <begin position="686"/>
        <end position="735"/>
    </location>
</feature>
<comment type="caution">
    <text evidence="2">The sequence shown here is derived from an EMBL/GenBank/DDBJ whole genome shotgun (WGS) entry which is preliminary data.</text>
</comment>
<feature type="compositionally biased region" description="Acidic residues" evidence="1">
    <location>
        <begin position="39"/>
        <end position="52"/>
    </location>
</feature>
<evidence type="ECO:0000313" key="2">
    <source>
        <dbReference type="EMBL" id="KAL0579370.1"/>
    </source>
</evidence>
<organism evidence="2 3">
    <name type="scientific">Marasmius crinis-equi</name>
    <dbReference type="NCBI Taxonomy" id="585013"/>
    <lineage>
        <taxon>Eukaryota</taxon>
        <taxon>Fungi</taxon>
        <taxon>Dikarya</taxon>
        <taxon>Basidiomycota</taxon>
        <taxon>Agaricomycotina</taxon>
        <taxon>Agaricomycetes</taxon>
        <taxon>Agaricomycetidae</taxon>
        <taxon>Agaricales</taxon>
        <taxon>Marasmiineae</taxon>
        <taxon>Marasmiaceae</taxon>
        <taxon>Marasmius</taxon>
    </lineage>
</organism>
<feature type="compositionally biased region" description="Polar residues" evidence="1">
    <location>
        <begin position="725"/>
        <end position="735"/>
    </location>
</feature>
<feature type="region of interest" description="Disordered" evidence="1">
    <location>
        <begin position="324"/>
        <end position="344"/>
    </location>
</feature>
<gene>
    <name evidence="2" type="ORF">V5O48_002646</name>
</gene>
<proteinExistence type="predicted"/>
<feature type="compositionally biased region" description="Polar residues" evidence="1">
    <location>
        <begin position="419"/>
        <end position="429"/>
    </location>
</feature>
<name>A0ABR3FVW0_9AGAR</name>
<feature type="region of interest" description="Disordered" evidence="1">
    <location>
        <begin position="357"/>
        <end position="550"/>
    </location>
</feature>
<accession>A0ABR3FVW0</accession>
<dbReference type="Proteomes" id="UP001465976">
    <property type="component" value="Unassembled WGS sequence"/>
</dbReference>
<reference evidence="2 3" key="1">
    <citation type="submission" date="2024-02" db="EMBL/GenBank/DDBJ databases">
        <title>A draft genome for the cacao thread blight pathogen Marasmius crinis-equi.</title>
        <authorList>
            <person name="Cohen S.P."/>
            <person name="Baruah I.K."/>
            <person name="Amoako-Attah I."/>
            <person name="Bukari Y."/>
            <person name="Meinhardt L.W."/>
            <person name="Bailey B.A."/>
        </authorList>
    </citation>
    <scope>NUCLEOTIDE SEQUENCE [LARGE SCALE GENOMIC DNA]</scope>
    <source>
        <strain evidence="2 3">GH-76</strain>
    </source>
</reference>
<feature type="compositionally biased region" description="Polar residues" evidence="1">
    <location>
        <begin position="489"/>
        <end position="501"/>
    </location>
</feature>
<sequence length="735" mass="79099">MPNSGISTLNDLAVSMLDMDDDQRSSIHSGMYNSVNGSLDEDDDYADNDDVDDPRMSYLGPKMRYHSKAPWEVDSALQEEEEEEEATVESHSILSSSTTKRKPGIARHFPFGGSKSERSSEESTSSRNPVKVSLDSTSSQSSYSRDAYSKSSSPSASHTNSVNGGKSPFSLGGRSRPRSPSSPSHFSSTSPRSATSHLPETTVEYGQNTRARRSSDSFNMNPKSSFPYPADESHPYANPDFAFSSSSSDESTARYHVHRRQLPLSASRSDLSTIGPESSSYPPPSISAETVPSSPRLQNFKSQGKEISAPISVHIGSWKSGDVSLGNEGSFPPPNMPGWTERAPSPAFNLISLEEARAQRSRSKTAQHVPTSNGSVMASGSSVNLPFPDDPVNGQSPSANPSHRTRARSVSAGARAKQALNNIVSSTATKIERRDSEHSLTGSTTNGQPGGKALRNKKSGFLRLFNGAKDDKSPPPPVPSLSEGFAAFNAQQATGLKNTKLNSHRIPVPQISPSLLESTSHGSDEDYLSPPTARLAVSPKRTPPPPLSLHSSAYFPGSLRPPPMNEIPQSAPANVSHFAALKLRPVSSMFSASFGEHILPQSPEPETPSPTSAVSPLTPGMYSRPQDNFAVSNSAGDDQKSCEPEDQTVIIQRLQDQISRSKLAYQQQIWELEGQVRDLKAELGSVRGTGDQDDTSPWCDRCGRGKRSEEAQTQGVVNRPRARTGTGQSRFGSAM</sequence>
<feature type="compositionally biased region" description="Polar residues" evidence="1">
    <location>
        <begin position="511"/>
        <end position="521"/>
    </location>
</feature>
<feature type="compositionally biased region" description="Acidic residues" evidence="1">
    <location>
        <begin position="77"/>
        <end position="87"/>
    </location>
</feature>
<feature type="compositionally biased region" description="Polar residues" evidence="1">
    <location>
        <begin position="288"/>
        <end position="298"/>
    </location>
</feature>
<feature type="compositionally biased region" description="Low complexity" evidence="1">
    <location>
        <begin position="133"/>
        <end position="198"/>
    </location>
</feature>
<feature type="region of interest" description="Disordered" evidence="1">
    <location>
        <begin position="23"/>
        <end position="298"/>
    </location>
</feature>
<feature type="compositionally biased region" description="Polar residues" evidence="1">
    <location>
        <begin position="366"/>
        <end position="384"/>
    </location>
</feature>
<evidence type="ECO:0000313" key="3">
    <source>
        <dbReference type="Proteomes" id="UP001465976"/>
    </source>
</evidence>
<feature type="compositionally biased region" description="Polar residues" evidence="1">
    <location>
        <begin position="26"/>
        <end position="37"/>
    </location>
</feature>
<feature type="compositionally biased region" description="Polar residues" evidence="1">
    <location>
        <begin position="393"/>
        <end position="402"/>
    </location>
</feature>
<evidence type="ECO:0000256" key="1">
    <source>
        <dbReference type="SAM" id="MobiDB-lite"/>
    </source>
</evidence>
<keyword evidence="3" id="KW-1185">Reference proteome</keyword>